<evidence type="ECO:0000313" key="1">
    <source>
        <dbReference type="Proteomes" id="UP000813463"/>
    </source>
</evidence>
<keyword evidence="1" id="KW-1185">Reference proteome</keyword>
<dbReference type="GeneID" id="110801761"/>
<dbReference type="AlphaFoldDB" id="A0A9R0K9P8"/>
<dbReference type="KEGG" id="soe:110801761"/>
<protein>
    <submittedName>
        <fullName evidence="2">Uncharacterized protein isoform X1</fullName>
    </submittedName>
</protein>
<sequence length="104" mass="11559">MACVPCAIEMEPKTLSPGQINHVKEQAVAIQIKIEQENASDIFIQGLREGMEQISEEENEMGVNNSIIVEKKNKLGKAHNCLCNSLLIQSPDELRQKEPVTAPF</sequence>
<dbReference type="PANTHER" id="PTHR34808">
    <property type="entry name" value="EXPRESSED PROTEIN"/>
    <property type="match status" value="1"/>
</dbReference>
<gene>
    <name evidence="2" type="primary">LOC110801761</name>
</gene>
<dbReference type="Proteomes" id="UP000813463">
    <property type="component" value="Chromosome 4"/>
</dbReference>
<accession>A0A9R0K9P8</accession>
<dbReference type="RefSeq" id="XP_021862868.1">
    <property type="nucleotide sequence ID" value="XM_022007176.2"/>
</dbReference>
<reference evidence="2" key="2">
    <citation type="submission" date="2025-08" db="UniProtKB">
        <authorList>
            <consortium name="RefSeq"/>
        </authorList>
    </citation>
    <scope>IDENTIFICATION</scope>
    <source>
        <tissue evidence="2">Leaf</tissue>
    </source>
</reference>
<reference evidence="1" key="1">
    <citation type="journal article" date="2021" name="Nat. Commun.">
        <title>Genomic analyses provide insights into spinach domestication and the genetic basis of agronomic traits.</title>
        <authorList>
            <person name="Cai X."/>
            <person name="Sun X."/>
            <person name="Xu C."/>
            <person name="Sun H."/>
            <person name="Wang X."/>
            <person name="Ge C."/>
            <person name="Zhang Z."/>
            <person name="Wang Q."/>
            <person name="Fei Z."/>
            <person name="Jiao C."/>
            <person name="Wang Q."/>
        </authorList>
    </citation>
    <scope>NUCLEOTIDE SEQUENCE [LARGE SCALE GENOMIC DNA]</scope>
    <source>
        <strain evidence="1">cv. Varoflay</strain>
    </source>
</reference>
<name>A0A9R0K9P8_SPIOL</name>
<proteinExistence type="predicted"/>
<dbReference type="OrthoDB" id="1719804at2759"/>
<evidence type="ECO:0000313" key="2">
    <source>
        <dbReference type="RefSeq" id="XP_021862868.1"/>
    </source>
</evidence>
<organism evidence="1 2">
    <name type="scientific">Spinacia oleracea</name>
    <name type="common">Spinach</name>
    <dbReference type="NCBI Taxonomy" id="3562"/>
    <lineage>
        <taxon>Eukaryota</taxon>
        <taxon>Viridiplantae</taxon>
        <taxon>Streptophyta</taxon>
        <taxon>Embryophyta</taxon>
        <taxon>Tracheophyta</taxon>
        <taxon>Spermatophyta</taxon>
        <taxon>Magnoliopsida</taxon>
        <taxon>eudicotyledons</taxon>
        <taxon>Gunneridae</taxon>
        <taxon>Pentapetalae</taxon>
        <taxon>Caryophyllales</taxon>
        <taxon>Chenopodiaceae</taxon>
        <taxon>Chenopodioideae</taxon>
        <taxon>Anserineae</taxon>
        <taxon>Spinacia</taxon>
    </lineage>
</organism>
<dbReference type="PANTHER" id="PTHR34808:SF5">
    <property type="entry name" value="SMP DOMAIN-CONTAINING PROTEIN"/>
    <property type="match status" value="1"/>
</dbReference>